<gene>
    <name evidence="2" type="ORF">Pfra01_001907400</name>
</gene>
<proteinExistence type="predicted"/>
<reference evidence="2" key="1">
    <citation type="submission" date="2023-04" db="EMBL/GenBank/DDBJ databases">
        <title>Phytophthora fragariaefolia NBRC 109709.</title>
        <authorList>
            <person name="Ichikawa N."/>
            <person name="Sato H."/>
            <person name="Tonouchi N."/>
        </authorList>
    </citation>
    <scope>NUCLEOTIDE SEQUENCE</scope>
    <source>
        <strain evidence="2">NBRC 109709</strain>
    </source>
</reference>
<dbReference type="Proteomes" id="UP001165121">
    <property type="component" value="Unassembled WGS sequence"/>
</dbReference>
<evidence type="ECO:0000313" key="2">
    <source>
        <dbReference type="EMBL" id="GMF48865.1"/>
    </source>
</evidence>
<name>A0A9W6XZZ7_9STRA</name>
<protein>
    <submittedName>
        <fullName evidence="2">Unnamed protein product</fullName>
    </submittedName>
</protein>
<keyword evidence="3" id="KW-1185">Reference proteome</keyword>
<dbReference type="AlphaFoldDB" id="A0A9W6XZZ7"/>
<dbReference type="OrthoDB" id="110471at2759"/>
<feature type="region of interest" description="Disordered" evidence="1">
    <location>
        <begin position="32"/>
        <end position="52"/>
    </location>
</feature>
<evidence type="ECO:0000313" key="3">
    <source>
        <dbReference type="Proteomes" id="UP001165121"/>
    </source>
</evidence>
<accession>A0A9W6XZZ7</accession>
<sequence>MLATLDASPACDIPEACEWLIFKDMHCPVKEEDEFSDGVPAKKKTESPVSASVDALAQQQQTFMEQQQQ</sequence>
<comment type="caution">
    <text evidence="2">The sequence shown here is derived from an EMBL/GenBank/DDBJ whole genome shotgun (WGS) entry which is preliminary data.</text>
</comment>
<dbReference type="EMBL" id="BSXT01002419">
    <property type="protein sequence ID" value="GMF48865.1"/>
    <property type="molecule type" value="Genomic_DNA"/>
</dbReference>
<evidence type="ECO:0000256" key="1">
    <source>
        <dbReference type="SAM" id="MobiDB-lite"/>
    </source>
</evidence>
<organism evidence="2 3">
    <name type="scientific">Phytophthora fragariaefolia</name>
    <dbReference type="NCBI Taxonomy" id="1490495"/>
    <lineage>
        <taxon>Eukaryota</taxon>
        <taxon>Sar</taxon>
        <taxon>Stramenopiles</taxon>
        <taxon>Oomycota</taxon>
        <taxon>Peronosporomycetes</taxon>
        <taxon>Peronosporales</taxon>
        <taxon>Peronosporaceae</taxon>
        <taxon>Phytophthora</taxon>
    </lineage>
</organism>